<dbReference type="GO" id="GO:0006782">
    <property type="term" value="P:protoporphyrinogen IX biosynthetic process"/>
    <property type="evidence" value="ECO:0007669"/>
    <property type="project" value="UniProtKB-UniRule"/>
</dbReference>
<keyword evidence="10" id="KW-1185">Reference proteome</keyword>
<dbReference type="InterPro" id="IPR015424">
    <property type="entry name" value="PyrdxlP-dep_Trfase"/>
</dbReference>
<dbReference type="InterPro" id="IPR015422">
    <property type="entry name" value="PyrdxlP-dep_Trfase_small"/>
</dbReference>
<dbReference type="FunFam" id="3.40.640.10:FF:000021">
    <property type="entry name" value="Glutamate-1-semialdehyde 2,1-aminomutase"/>
    <property type="match status" value="1"/>
</dbReference>
<name>A0A484II49_9ARCH</name>
<evidence type="ECO:0000313" key="9">
    <source>
        <dbReference type="EMBL" id="VFJ14568.1"/>
    </source>
</evidence>
<dbReference type="UniPathway" id="UPA00251">
    <property type="reaction ID" value="UER00317"/>
</dbReference>
<evidence type="ECO:0000256" key="5">
    <source>
        <dbReference type="ARBA" id="ARBA00022898"/>
    </source>
</evidence>
<dbReference type="PROSITE" id="PS00600">
    <property type="entry name" value="AA_TRANSFER_CLASS_3"/>
    <property type="match status" value="1"/>
</dbReference>
<dbReference type="Gene3D" id="3.40.640.10">
    <property type="entry name" value="Type I PLP-dependent aspartate aminotransferase-like (Major domain)"/>
    <property type="match status" value="1"/>
</dbReference>
<comment type="catalytic activity">
    <reaction evidence="1 8">
        <text>(S)-4-amino-5-oxopentanoate = 5-aminolevulinate</text>
        <dbReference type="Rhea" id="RHEA:14265"/>
        <dbReference type="ChEBI" id="CHEBI:57501"/>
        <dbReference type="ChEBI" id="CHEBI:356416"/>
        <dbReference type="EC" id="5.4.3.8"/>
    </reaction>
</comment>
<dbReference type="EMBL" id="LR216287">
    <property type="protein sequence ID" value="VFJ14568.1"/>
    <property type="molecule type" value="Genomic_DNA"/>
</dbReference>
<dbReference type="Proteomes" id="UP000294299">
    <property type="component" value="Chromosome NFRAN"/>
</dbReference>
<evidence type="ECO:0000256" key="6">
    <source>
        <dbReference type="ARBA" id="ARBA00023235"/>
    </source>
</evidence>
<proteinExistence type="inferred from homology"/>
<dbReference type="CDD" id="cd00610">
    <property type="entry name" value="OAT_like"/>
    <property type="match status" value="1"/>
</dbReference>
<dbReference type="GO" id="GO:0042286">
    <property type="term" value="F:glutamate-1-semialdehyde 2,1-aminomutase activity"/>
    <property type="evidence" value="ECO:0007669"/>
    <property type="project" value="UniProtKB-UniRule"/>
</dbReference>
<dbReference type="GO" id="GO:0030170">
    <property type="term" value="F:pyridoxal phosphate binding"/>
    <property type="evidence" value="ECO:0007669"/>
    <property type="project" value="InterPro"/>
</dbReference>
<dbReference type="EC" id="5.4.3.8" evidence="8"/>
<dbReference type="GeneID" id="39421477"/>
<sequence>MTNIAFNKSRDLFERARKVIPGGVNSPVRYFKPYPFFVESANGSKLFTNDGNVLIDYCLGYGSAFLGHANPKIGAEVKHQIDKGNLFCTPTEKEIQLAETCTKIIPCAEMVRITNTGAEATMHAIRLARAFTNKTKLIKFEGGYHGAFDYVLNKAGSGAATKDYTDGILTESASKTITVPFNDIESIETIISKEENRDDIACIIVEPVLANTGLILPEKEYLNNLRSITKENNIILIFDEVVTGFRLALGGASEFFGIKPDIATFAKALGNGYPISLIAGKREIMSGFAPSGLVYQASTFAGNPISVAAALKTLEILINEKNTIYPKVAITCDKLVAAIKDIIHDKRLDVTLNSIGSMFQLFFSSIPVRDYDSVKSTNIQSFNKLFKVLLEENIFIPPSPFETCFISTLHNEEDIEKTIDAYETALSMVMKS</sequence>
<dbReference type="Gene3D" id="3.90.1150.10">
    <property type="entry name" value="Aspartate Aminotransferase, domain 1"/>
    <property type="match status" value="1"/>
</dbReference>
<dbReference type="InterPro" id="IPR005814">
    <property type="entry name" value="Aminotrans_3"/>
</dbReference>
<keyword evidence="7 8" id="KW-0627">Porphyrin biosynthesis</keyword>
<evidence type="ECO:0000256" key="1">
    <source>
        <dbReference type="ARBA" id="ARBA00001579"/>
    </source>
</evidence>
<dbReference type="InterPro" id="IPR004639">
    <property type="entry name" value="4pyrrol_synth_GluAld_NH2Trfase"/>
</dbReference>
<comment type="subcellular location">
    <subcellularLocation>
        <location evidence="8">Cytoplasm</location>
    </subcellularLocation>
</comment>
<dbReference type="PANTHER" id="PTHR43713">
    <property type="entry name" value="GLUTAMATE-1-SEMIALDEHYDE 2,1-AMINOMUTASE"/>
    <property type="match status" value="1"/>
</dbReference>
<dbReference type="PANTHER" id="PTHR43713:SF3">
    <property type="entry name" value="GLUTAMATE-1-SEMIALDEHYDE 2,1-AMINOMUTASE 1, CHLOROPLASTIC-RELATED"/>
    <property type="match status" value="1"/>
</dbReference>
<dbReference type="GO" id="GO:0008483">
    <property type="term" value="F:transaminase activity"/>
    <property type="evidence" value="ECO:0007669"/>
    <property type="project" value="InterPro"/>
</dbReference>
<evidence type="ECO:0000256" key="8">
    <source>
        <dbReference type="HAMAP-Rule" id="MF_00375"/>
    </source>
</evidence>
<dbReference type="RefSeq" id="WP_134484736.1">
    <property type="nucleotide sequence ID" value="NZ_LR216287.1"/>
</dbReference>
<comment type="cofactor">
    <cofactor evidence="2 8">
        <name>pyridoxal 5'-phosphate</name>
        <dbReference type="ChEBI" id="CHEBI:597326"/>
    </cofactor>
</comment>
<comment type="pathway">
    <text evidence="3">Porphyrin-containing compound metabolism; protoporphyrin-IX biosynthesis; 5-aminolevulinate from L-glutamyl-tRNA(Glu): step 2/2.</text>
</comment>
<dbReference type="GO" id="GO:0005737">
    <property type="term" value="C:cytoplasm"/>
    <property type="evidence" value="ECO:0007669"/>
    <property type="project" value="UniProtKB-SubCell"/>
</dbReference>
<dbReference type="KEGG" id="nfn:NFRAN_2246"/>
<feature type="modified residue" description="N6-(pyridoxal phosphate)lysine" evidence="8">
    <location>
        <position position="267"/>
    </location>
</feature>
<keyword evidence="6 8" id="KW-0413">Isomerase</keyword>
<dbReference type="NCBIfam" id="NF000818">
    <property type="entry name" value="PRK00062.1"/>
    <property type="match status" value="1"/>
</dbReference>
<dbReference type="Pfam" id="PF00202">
    <property type="entry name" value="Aminotran_3"/>
    <property type="match status" value="1"/>
</dbReference>
<dbReference type="OrthoDB" id="6524at2157"/>
<dbReference type="AlphaFoldDB" id="A0A484II49"/>
<evidence type="ECO:0000256" key="2">
    <source>
        <dbReference type="ARBA" id="ARBA00001933"/>
    </source>
</evidence>
<dbReference type="InterPro" id="IPR049704">
    <property type="entry name" value="Aminotrans_3_PPA_site"/>
</dbReference>
<gene>
    <name evidence="8 9" type="primary">hemL</name>
    <name evidence="9" type="ORF">NFRAN_2246</name>
</gene>
<reference evidence="9 10" key="1">
    <citation type="submission" date="2019-02" db="EMBL/GenBank/DDBJ databases">
        <authorList>
            <person name="Lehtovirta-Morley E L."/>
        </authorList>
    </citation>
    <scope>NUCLEOTIDE SEQUENCE [LARGE SCALE GENOMIC DNA]</scope>
    <source>
        <strain evidence="9">NFRAN1</strain>
    </source>
</reference>
<evidence type="ECO:0000313" key="10">
    <source>
        <dbReference type="Proteomes" id="UP000294299"/>
    </source>
</evidence>
<protein>
    <recommendedName>
        <fullName evidence="8">Glutamate-1-semialdehyde 2,1-aminomutase</fullName>
        <shortName evidence="8">GSA</shortName>
        <ecNumber evidence="8">5.4.3.8</ecNumber>
    </recommendedName>
    <alternativeName>
        <fullName evidence="8">Glutamate-1-semialdehyde aminotransferase</fullName>
        <shortName evidence="8">GSA-AT</shortName>
    </alternativeName>
</protein>
<accession>A0A484II49</accession>
<organism evidence="9 10">
    <name type="scientific">Candidatus Nitrosocosmicus franklandianus</name>
    <dbReference type="NCBI Taxonomy" id="1798806"/>
    <lineage>
        <taxon>Archaea</taxon>
        <taxon>Nitrososphaerota</taxon>
        <taxon>Nitrososphaeria</taxon>
        <taxon>Nitrososphaerales</taxon>
        <taxon>Nitrososphaeraceae</taxon>
        <taxon>Candidatus Nitrosocosmicus</taxon>
    </lineage>
</organism>
<evidence type="ECO:0000256" key="3">
    <source>
        <dbReference type="ARBA" id="ARBA00004819"/>
    </source>
</evidence>
<evidence type="ECO:0000256" key="4">
    <source>
        <dbReference type="ARBA" id="ARBA00008981"/>
    </source>
</evidence>
<keyword evidence="5 8" id="KW-0663">Pyridoxal phosphate</keyword>
<keyword evidence="8" id="KW-0963">Cytoplasm</keyword>
<comment type="similarity">
    <text evidence="4 8">Belongs to the class-III pyridoxal-phosphate-dependent aminotransferase family. HemL subfamily.</text>
</comment>
<dbReference type="SUPFAM" id="SSF53383">
    <property type="entry name" value="PLP-dependent transferases"/>
    <property type="match status" value="1"/>
</dbReference>
<dbReference type="HAMAP" id="MF_00375">
    <property type="entry name" value="HemL_aminotrans_3"/>
    <property type="match status" value="1"/>
</dbReference>
<dbReference type="InterPro" id="IPR015421">
    <property type="entry name" value="PyrdxlP-dep_Trfase_major"/>
</dbReference>
<evidence type="ECO:0000256" key="7">
    <source>
        <dbReference type="ARBA" id="ARBA00023244"/>
    </source>
</evidence>